<accession>A0A0G2HLK3</accession>
<reference evidence="2 3" key="1">
    <citation type="submission" date="2015-01" db="EMBL/GenBank/DDBJ databases">
        <title>Lifestyle Evolution in Cyanobacterial Symbionts of Sponges.</title>
        <authorList>
            <person name="Burgsdorf I."/>
            <person name="Slaby B.M."/>
            <person name="Handley K.M."/>
            <person name="Haber M."/>
            <person name="Blom J."/>
            <person name="Marshall C.W."/>
            <person name="Gilbert J.A."/>
            <person name="Hentschel U."/>
            <person name="Steindler L."/>
        </authorList>
    </citation>
    <scope>NUCLEOTIDE SEQUENCE [LARGE SCALE GENOMIC DNA]</scope>
    <source>
        <strain evidence="2">SP3</strain>
    </source>
</reference>
<keyword evidence="1" id="KW-0812">Transmembrane</keyword>
<dbReference type="AlphaFoldDB" id="A0A0G2HLK3"/>
<sequence length="147" mass="16643">MLKFIIVLFTQLLKFIGHAFMAIGKVLILFQRLVVHPLLSSPRFIIVLTSQLLKFNPNSTTPGRYALETVGQWPRRLMGFFPALFHFSVSWGKQRPRFLNRITLLAPVSASLCLFSLTILKSSFLGLFLALCFPEGLNVEVIKLPPL</sequence>
<feature type="transmembrane region" description="Helical" evidence="1">
    <location>
        <begin position="73"/>
        <end position="92"/>
    </location>
</feature>
<name>A0A0G2HLK3_9SYNE</name>
<gene>
    <name evidence="2" type="ORF">TE42_06490</name>
</gene>
<comment type="caution">
    <text evidence="2">The sequence shown here is derived from an EMBL/GenBank/DDBJ whole genome shotgun (WGS) entry which is preliminary data.</text>
</comment>
<keyword evidence="1" id="KW-1133">Transmembrane helix</keyword>
<protein>
    <submittedName>
        <fullName evidence="2">Uncharacterized protein</fullName>
    </submittedName>
</protein>
<evidence type="ECO:0000256" key="1">
    <source>
        <dbReference type="SAM" id="Phobius"/>
    </source>
</evidence>
<proteinExistence type="predicted"/>
<keyword evidence="1" id="KW-0472">Membrane</keyword>
<evidence type="ECO:0000313" key="3">
    <source>
        <dbReference type="Proteomes" id="UP000035067"/>
    </source>
</evidence>
<feature type="transmembrane region" description="Helical" evidence="1">
    <location>
        <begin position="104"/>
        <end position="131"/>
    </location>
</feature>
<evidence type="ECO:0000313" key="2">
    <source>
        <dbReference type="EMBL" id="KKZ11908.1"/>
    </source>
</evidence>
<organism evidence="2 3">
    <name type="scientific">Candidatus Synechococcus spongiarum SP3</name>
    <dbReference type="NCBI Taxonomy" id="1604020"/>
    <lineage>
        <taxon>Bacteria</taxon>
        <taxon>Bacillati</taxon>
        <taxon>Cyanobacteriota</taxon>
        <taxon>Cyanophyceae</taxon>
        <taxon>Synechococcales</taxon>
        <taxon>Synechococcaceae</taxon>
        <taxon>Synechococcus</taxon>
    </lineage>
</organism>
<feature type="transmembrane region" description="Helical" evidence="1">
    <location>
        <begin position="12"/>
        <end position="34"/>
    </location>
</feature>
<dbReference type="PATRIC" id="fig|1604020.3.peg.992"/>
<dbReference type="Proteomes" id="UP000035067">
    <property type="component" value="Unassembled WGS sequence"/>
</dbReference>
<dbReference type="EMBL" id="JXQG01000035">
    <property type="protein sequence ID" value="KKZ11908.1"/>
    <property type="molecule type" value="Genomic_DNA"/>
</dbReference>